<dbReference type="PROSITE" id="PS01152">
    <property type="entry name" value="HESB"/>
    <property type="match status" value="1"/>
</dbReference>
<keyword evidence="2" id="KW-0408">Iron</keyword>
<accession>A0A5E6MDY5</accession>
<keyword evidence="7" id="KW-1185">Reference proteome</keyword>
<dbReference type="HAMAP" id="MF_01380">
    <property type="entry name" value="Fe_S_insert_ErpA"/>
    <property type="match status" value="1"/>
</dbReference>
<dbReference type="Pfam" id="PF01521">
    <property type="entry name" value="Fe-S_biosyn"/>
    <property type="match status" value="1"/>
</dbReference>
<dbReference type="NCBIfam" id="NF010147">
    <property type="entry name" value="PRK13623.1"/>
    <property type="match status" value="1"/>
</dbReference>
<keyword evidence="3" id="KW-0411">Iron-sulfur</keyword>
<dbReference type="InterPro" id="IPR000361">
    <property type="entry name" value="ATAP_core_dom"/>
</dbReference>
<sequence>ESRFLANLPTQRRCFWHASCSMRFMKGTSTERTEGQRPDGEPGASQGAASAVSLTQEAAEKIRNLLEEDGRTDLKLRVYVTGGGCSGFQYNFAFDEKVEEDDLTFETEKVAVVVDARSLSFLAGAQIGYEEDLGGARFVVVNPNAASTCSCGSSFSTCSKSEE</sequence>
<evidence type="ECO:0000313" key="7">
    <source>
        <dbReference type="Proteomes" id="UP000334923"/>
    </source>
</evidence>
<dbReference type="InterPro" id="IPR023063">
    <property type="entry name" value="ErpA_proteobact"/>
</dbReference>
<keyword evidence="1" id="KW-0479">Metal-binding</keyword>
<dbReference type="Proteomes" id="UP000334923">
    <property type="component" value="Unassembled WGS sequence"/>
</dbReference>
<dbReference type="PANTHER" id="PTHR43011">
    <property type="entry name" value="IRON-SULFUR CLUSTER ASSEMBLY 2 HOMOLOG, MITOCHONDRIAL"/>
    <property type="match status" value="1"/>
</dbReference>
<dbReference type="SUPFAM" id="SSF89360">
    <property type="entry name" value="HesB-like domain"/>
    <property type="match status" value="1"/>
</dbReference>
<dbReference type="NCBIfam" id="TIGR00049">
    <property type="entry name" value="iron-sulfur cluster assembly accessory protein"/>
    <property type="match status" value="1"/>
</dbReference>
<evidence type="ECO:0000313" key="6">
    <source>
        <dbReference type="EMBL" id="VVM06032.1"/>
    </source>
</evidence>
<feature type="non-terminal residue" evidence="6">
    <location>
        <position position="1"/>
    </location>
</feature>
<dbReference type="InterPro" id="IPR016092">
    <property type="entry name" value="ATAP"/>
</dbReference>
<name>A0A5E6MDY5_9BACT</name>
<proteinExistence type="inferred from homology"/>
<dbReference type="FunFam" id="2.60.300.12:FF:000013">
    <property type="entry name" value="Iron-sulfur assembly protein 2"/>
    <property type="match status" value="1"/>
</dbReference>
<evidence type="ECO:0000256" key="4">
    <source>
        <dbReference type="SAM" id="MobiDB-lite"/>
    </source>
</evidence>
<dbReference type="InterPro" id="IPR035903">
    <property type="entry name" value="HesB-like_dom_sf"/>
</dbReference>
<dbReference type="Gene3D" id="2.60.300.12">
    <property type="entry name" value="HesB-like domain"/>
    <property type="match status" value="1"/>
</dbReference>
<dbReference type="InterPro" id="IPR017870">
    <property type="entry name" value="FeS_cluster_insertion_CS"/>
</dbReference>
<dbReference type="AlphaFoldDB" id="A0A5E6MDY5"/>
<feature type="compositionally biased region" description="Basic and acidic residues" evidence="4">
    <location>
        <begin position="29"/>
        <end position="40"/>
    </location>
</feature>
<feature type="region of interest" description="Disordered" evidence="4">
    <location>
        <begin position="28"/>
        <end position="51"/>
    </location>
</feature>
<dbReference type="EMBL" id="CABFVA020000038">
    <property type="protein sequence ID" value="VVM06032.1"/>
    <property type="molecule type" value="Genomic_DNA"/>
</dbReference>
<dbReference type="GO" id="GO:0051537">
    <property type="term" value="F:2 iron, 2 sulfur cluster binding"/>
    <property type="evidence" value="ECO:0007669"/>
    <property type="project" value="TreeGrafter"/>
</dbReference>
<dbReference type="GO" id="GO:0051539">
    <property type="term" value="F:4 iron, 4 sulfur cluster binding"/>
    <property type="evidence" value="ECO:0007669"/>
    <property type="project" value="TreeGrafter"/>
</dbReference>
<evidence type="ECO:0000259" key="5">
    <source>
        <dbReference type="Pfam" id="PF01521"/>
    </source>
</evidence>
<gene>
    <name evidence="6" type="primary">erpA</name>
    <name evidence="6" type="ORF">MAMT_00916</name>
</gene>
<dbReference type="GO" id="GO:0016226">
    <property type="term" value="P:iron-sulfur cluster assembly"/>
    <property type="evidence" value="ECO:0007669"/>
    <property type="project" value="InterPro"/>
</dbReference>
<evidence type="ECO:0000256" key="1">
    <source>
        <dbReference type="ARBA" id="ARBA00022723"/>
    </source>
</evidence>
<organism evidence="6 7">
    <name type="scientific">Methylacidimicrobium tartarophylax</name>
    <dbReference type="NCBI Taxonomy" id="1041768"/>
    <lineage>
        <taxon>Bacteria</taxon>
        <taxon>Pseudomonadati</taxon>
        <taxon>Verrucomicrobiota</taxon>
        <taxon>Methylacidimicrobium</taxon>
    </lineage>
</organism>
<reference evidence="6 7" key="1">
    <citation type="submission" date="2019-09" db="EMBL/GenBank/DDBJ databases">
        <authorList>
            <person name="Cremers G."/>
        </authorList>
    </citation>
    <scope>NUCLEOTIDE SEQUENCE [LARGE SCALE GENOMIC DNA]</scope>
    <source>
        <strain evidence="6">4A</strain>
    </source>
</reference>
<dbReference type="PANTHER" id="PTHR43011:SF1">
    <property type="entry name" value="IRON-SULFUR CLUSTER ASSEMBLY 2 HOMOLOG, MITOCHONDRIAL"/>
    <property type="match status" value="1"/>
</dbReference>
<evidence type="ECO:0000256" key="3">
    <source>
        <dbReference type="ARBA" id="ARBA00023014"/>
    </source>
</evidence>
<protein>
    <submittedName>
        <fullName evidence="6">Partial Iron-sulfur cluster insertion protein ErpA</fullName>
    </submittedName>
</protein>
<feature type="domain" description="Core" evidence="5">
    <location>
        <begin position="53"/>
        <end position="152"/>
    </location>
</feature>
<dbReference type="GO" id="GO:0005506">
    <property type="term" value="F:iron ion binding"/>
    <property type="evidence" value="ECO:0007669"/>
    <property type="project" value="TreeGrafter"/>
</dbReference>
<evidence type="ECO:0000256" key="2">
    <source>
        <dbReference type="ARBA" id="ARBA00023004"/>
    </source>
</evidence>